<accession>A0A5M8NZX1</accession>
<dbReference type="InterPro" id="IPR053169">
    <property type="entry name" value="MUG_Protein"/>
</dbReference>
<evidence type="ECO:0000313" key="1">
    <source>
        <dbReference type="EMBL" id="KAA6301666.1"/>
    </source>
</evidence>
<gene>
    <name evidence="1" type="ORF">EZS26_002131</name>
</gene>
<evidence type="ECO:0000313" key="2">
    <source>
        <dbReference type="Proteomes" id="UP000324575"/>
    </source>
</evidence>
<reference evidence="1 2" key="1">
    <citation type="submission" date="2019-03" db="EMBL/GenBank/DDBJ databases">
        <title>Single cell metagenomics reveals metabolic interactions within the superorganism composed of flagellate Streblomastix strix and complex community of Bacteroidetes bacteria on its surface.</title>
        <authorList>
            <person name="Treitli S.C."/>
            <person name="Kolisko M."/>
            <person name="Husnik F."/>
            <person name="Keeling P."/>
            <person name="Hampl V."/>
        </authorList>
    </citation>
    <scope>NUCLEOTIDE SEQUENCE [LARGE SCALE GENOMIC DNA]</scope>
    <source>
        <strain evidence="1">St1</strain>
    </source>
</reference>
<dbReference type="SUPFAM" id="SSF48208">
    <property type="entry name" value="Six-hairpin glycosidases"/>
    <property type="match status" value="1"/>
</dbReference>
<dbReference type="Pfam" id="PF03663">
    <property type="entry name" value="Glyco_hydro_76"/>
    <property type="match status" value="1"/>
</dbReference>
<dbReference type="GO" id="GO:0005975">
    <property type="term" value="P:carbohydrate metabolic process"/>
    <property type="evidence" value="ECO:0007669"/>
    <property type="project" value="InterPro"/>
</dbReference>
<dbReference type="EMBL" id="SNRX01000015">
    <property type="protein sequence ID" value="KAA6301666.1"/>
    <property type="molecule type" value="Genomic_DNA"/>
</dbReference>
<dbReference type="InterPro" id="IPR008928">
    <property type="entry name" value="6-hairpin_glycosidase_sf"/>
</dbReference>
<sequence>MQTNKIALYFLIVLCHCQLSCARKNADSISQTDRAISTLSAVYSYYPVSGSDLLREMYPFDETYTATYLDNSEQASHPNPYSYLWPFSGSLSAVSALYEASKDAQYLEILQTKVLPGLEEYWDTTRIPAGYASYIRTAPTSDRFYDDNIWIGIDFTDLYLLTGEKNYLQKARSIWQFVESGSDDALGGGIYWCEQKKRGKNACSNAPAAVYALKLFEATNDSSFFYKGKKLYEWTEQHLKDTVDNLYYDNLKLNGKVDMKKYSYNSGQMIQAGALLYKITRHENYLLEAQQTALSCYHHFFRDFKPLEGGTSFRLVKKENVWFIAILFRGFCELYRVDNYKEYLDAFQKNMDYAWIHAREENGLFNSDWSGDSKDASKWLLTQTAMVEMYARLSIENE</sequence>
<dbReference type="Proteomes" id="UP000324575">
    <property type="component" value="Unassembled WGS sequence"/>
</dbReference>
<dbReference type="PIRSF" id="PIRSF021505">
    <property type="entry name" value="O_gly_hdrol"/>
    <property type="match status" value="1"/>
</dbReference>
<organism evidence="1 2">
    <name type="scientific">Candidatus Ordinivivax streblomastigis</name>
    <dbReference type="NCBI Taxonomy" id="2540710"/>
    <lineage>
        <taxon>Bacteria</taxon>
        <taxon>Pseudomonadati</taxon>
        <taxon>Bacteroidota</taxon>
        <taxon>Bacteroidia</taxon>
        <taxon>Bacteroidales</taxon>
        <taxon>Candidatus Ordinivivax</taxon>
    </lineage>
</organism>
<proteinExistence type="predicted"/>
<dbReference type="PANTHER" id="PTHR47791">
    <property type="entry name" value="MEIOTICALLY UP-REGULATED GENE 191 PROTEIN"/>
    <property type="match status" value="1"/>
</dbReference>
<dbReference type="Gene3D" id="1.50.10.20">
    <property type="match status" value="1"/>
</dbReference>
<comment type="caution">
    <text evidence="1">The sequence shown here is derived from an EMBL/GenBank/DDBJ whole genome shotgun (WGS) entry which is preliminary data.</text>
</comment>
<name>A0A5M8NZX1_9BACT</name>
<dbReference type="PANTHER" id="PTHR47791:SF4">
    <property type="entry name" value="(PUTATIVE SECRETED PROTEIN)-RELATED"/>
    <property type="match status" value="1"/>
</dbReference>
<evidence type="ECO:0008006" key="3">
    <source>
        <dbReference type="Google" id="ProtNLM"/>
    </source>
</evidence>
<dbReference type="AlphaFoldDB" id="A0A5M8NZX1"/>
<dbReference type="InterPro" id="IPR014512">
    <property type="entry name" value="O_gly_hydro"/>
</dbReference>
<dbReference type="InterPro" id="IPR005198">
    <property type="entry name" value="Glyco_hydro_76"/>
</dbReference>
<protein>
    <recommendedName>
        <fullName evidence="3">Alpha-1,6-mannanase</fullName>
    </recommendedName>
</protein>